<dbReference type="Proteomes" id="UP000199323">
    <property type="component" value="Unassembled WGS sequence"/>
</dbReference>
<feature type="non-terminal residue" evidence="1">
    <location>
        <position position="1"/>
    </location>
</feature>
<organism evidence="1 2">
    <name type="scientific">Actinacidiphila alni</name>
    <dbReference type="NCBI Taxonomy" id="380248"/>
    <lineage>
        <taxon>Bacteria</taxon>
        <taxon>Bacillati</taxon>
        <taxon>Actinomycetota</taxon>
        <taxon>Actinomycetes</taxon>
        <taxon>Kitasatosporales</taxon>
        <taxon>Streptomycetaceae</taxon>
        <taxon>Actinacidiphila</taxon>
    </lineage>
</organism>
<keyword evidence="2" id="KW-1185">Reference proteome</keyword>
<evidence type="ECO:0000313" key="1">
    <source>
        <dbReference type="EMBL" id="SFF95545.1"/>
    </source>
</evidence>
<gene>
    <name evidence="1" type="ORF">SAMN05216251_1471</name>
</gene>
<dbReference type="AlphaFoldDB" id="A0A1I2MVE3"/>
<dbReference type="EMBL" id="FONG01000047">
    <property type="protein sequence ID" value="SFF95545.1"/>
    <property type="molecule type" value="Genomic_DNA"/>
</dbReference>
<accession>A0A1I2MVE3</accession>
<dbReference type="STRING" id="380248.SAMN05216251_1471"/>
<reference evidence="2" key="1">
    <citation type="submission" date="2016-10" db="EMBL/GenBank/DDBJ databases">
        <authorList>
            <person name="Varghese N."/>
            <person name="Submissions S."/>
        </authorList>
    </citation>
    <scope>NUCLEOTIDE SEQUENCE [LARGE SCALE GENOMIC DNA]</scope>
    <source>
        <strain evidence="2">CGMCC 4.3510</strain>
    </source>
</reference>
<proteinExistence type="predicted"/>
<dbReference type="Gene3D" id="3.20.20.80">
    <property type="entry name" value="Glycosidases"/>
    <property type="match status" value="1"/>
</dbReference>
<name>A0A1I2MVE3_9ACTN</name>
<sequence>VVYSAHDYATSVAQQPWFSDPSFPANMSAIWDKYWG</sequence>
<protein>
    <submittedName>
        <fullName evidence="1">Endoglucanase</fullName>
    </submittedName>
</protein>
<evidence type="ECO:0000313" key="2">
    <source>
        <dbReference type="Proteomes" id="UP000199323"/>
    </source>
</evidence>